<feature type="transmembrane region" description="Helical" evidence="4">
    <location>
        <begin position="75"/>
        <end position="100"/>
    </location>
</feature>
<dbReference type="PRINTS" id="PR00038">
    <property type="entry name" value="HTHLUXR"/>
</dbReference>
<feature type="transmembrane region" description="Helical" evidence="4">
    <location>
        <begin position="35"/>
        <end position="55"/>
    </location>
</feature>
<dbReference type="PROSITE" id="PS00622">
    <property type="entry name" value="HTH_LUXR_1"/>
    <property type="match status" value="1"/>
</dbReference>
<dbReference type="Gene3D" id="1.10.10.10">
    <property type="entry name" value="Winged helix-like DNA-binding domain superfamily/Winged helix DNA-binding domain"/>
    <property type="match status" value="1"/>
</dbReference>
<evidence type="ECO:0000256" key="3">
    <source>
        <dbReference type="ARBA" id="ARBA00023163"/>
    </source>
</evidence>
<dbReference type="GO" id="GO:0006355">
    <property type="term" value="P:regulation of DNA-templated transcription"/>
    <property type="evidence" value="ECO:0007669"/>
    <property type="project" value="InterPro"/>
</dbReference>
<dbReference type="PANTHER" id="PTHR44688">
    <property type="entry name" value="DNA-BINDING TRANSCRIPTIONAL ACTIVATOR DEVR_DOSR"/>
    <property type="match status" value="1"/>
</dbReference>
<dbReference type="PROSITE" id="PS50043">
    <property type="entry name" value="HTH_LUXR_2"/>
    <property type="match status" value="1"/>
</dbReference>
<name>G8TY06_SULAD</name>
<feature type="transmembrane region" description="Helical" evidence="4">
    <location>
        <begin position="139"/>
        <end position="159"/>
    </location>
</feature>
<dbReference type="PATRIC" id="fig|679936.5.peg.2845"/>
<keyword evidence="3" id="KW-0804">Transcription</keyword>
<feature type="domain" description="HTH luxR-type" evidence="5">
    <location>
        <begin position="233"/>
        <end position="298"/>
    </location>
</feature>
<keyword evidence="4" id="KW-0812">Transmembrane</keyword>
<keyword evidence="4" id="KW-0472">Membrane</keyword>
<dbReference type="InterPro" id="IPR000792">
    <property type="entry name" value="Tscrpt_reg_LuxR_C"/>
</dbReference>
<evidence type="ECO:0000256" key="1">
    <source>
        <dbReference type="ARBA" id="ARBA00023015"/>
    </source>
</evidence>
<dbReference type="PANTHER" id="PTHR44688:SF16">
    <property type="entry name" value="DNA-BINDING TRANSCRIPTIONAL ACTIVATOR DEVR_DOSR"/>
    <property type="match status" value="1"/>
</dbReference>
<proteinExistence type="predicted"/>
<organism evidence="6 7">
    <name type="scientific">Sulfobacillus acidophilus (strain ATCC 700253 / DSM 10332 / NAL)</name>
    <dbReference type="NCBI Taxonomy" id="679936"/>
    <lineage>
        <taxon>Bacteria</taxon>
        <taxon>Bacillati</taxon>
        <taxon>Bacillota</taxon>
        <taxon>Clostridia</taxon>
        <taxon>Eubacteriales</taxon>
        <taxon>Clostridiales Family XVII. Incertae Sedis</taxon>
        <taxon>Sulfobacillus</taxon>
    </lineage>
</organism>
<feature type="transmembrane region" description="Helical" evidence="4">
    <location>
        <begin position="6"/>
        <end position="28"/>
    </location>
</feature>
<protein>
    <submittedName>
        <fullName evidence="6">Transcriptional regulator, LuxR family</fullName>
    </submittedName>
</protein>
<evidence type="ECO:0000313" key="6">
    <source>
        <dbReference type="EMBL" id="AEW06212.1"/>
    </source>
</evidence>
<dbReference type="CDD" id="cd06170">
    <property type="entry name" value="LuxR_C_like"/>
    <property type="match status" value="1"/>
</dbReference>
<dbReference type="Proteomes" id="UP000005439">
    <property type="component" value="Chromosome"/>
</dbReference>
<dbReference type="KEGG" id="sap:Sulac_2751"/>
<dbReference type="HOGENOM" id="CLU_896940_0_0_9"/>
<keyword evidence="4" id="KW-1133">Transmembrane helix</keyword>
<dbReference type="EMBL" id="CP003179">
    <property type="protein sequence ID" value="AEW06212.1"/>
    <property type="molecule type" value="Genomic_DNA"/>
</dbReference>
<sequence>MELSLYRPFGVSISVFRLVLPVLCFIAVISHPHFAFWAVTIGVVTFIDALTQWRWGKTPDDPHVLRHWTWRDAGYALWFYLAYLKDAQVPALLLAPLVIMEAYFAYPRRFTLWFMAIEGILLGIRMSVMAWLGHPLIHPGWPIGIILATGIACLLAGTIQERHHALVKSARVQQHARWVVSSILHHTGQLTGIGELLALSQRWEHLVTTEPELPDPRLCQELAQQLAGLILMVERQQQLLTERERDVLQLIQKGLSYREIATRLRVSDGTVRAHAGNLMRKANVHTRQELVDWAQSHYLLPKPLDTERRT</sequence>
<keyword evidence="2" id="KW-0238">DNA-binding</keyword>
<evidence type="ECO:0000256" key="2">
    <source>
        <dbReference type="ARBA" id="ARBA00023125"/>
    </source>
</evidence>
<feature type="transmembrane region" description="Helical" evidence="4">
    <location>
        <begin position="112"/>
        <end position="133"/>
    </location>
</feature>
<evidence type="ECO:0000313" key="7">
    <source>
        <dbReference type="Proteomes" id="UP000005439"/>
    </source>
</evidence>
<reference evidence="6 7" key="2">
    <citation type="journal article" date="2012" name="Stand. Genomic Sci.">
        <title>Complete genome sequence of the moderately thermophilic mineral-sulfide-oxidizing firmicute Sulfobacillus acidophilus type strain (NAL(T)).</title>
        <authorList>
            <person name="Anderson I."/>
            <person name="Chertkov O."/>
            <person name="Chen A."/>
            <person name="Saunders E."/>
            <person name="Lapidus A."/>
            <person name="Nolan M."/>
            <person name="Lucas S."/>
            <person name="Hammon N."/>
            <person name="Deshpande S."/>
            <person name="Cheng J.F."/>
            <person name="Han C."/>
            <person name="Tapia R."/>
            <person name="Goodwin L.A."/>
            <person name="Pitluck S."/>
            <person name="Liolios K."/>
            <person name="Pagani I."/>
            <person name="Ivanova N."/>
            <person name="Mikhailova N."/>
            <person name="Pati A."/>
            <person name="Palaniappan K."/>
            <person name="Land M."/>
            <person name="Pan C."/>
            <person name="Rohde M."/>
            <person name="Pukall R."/>
            <person name="Goker M."/>
            <person name="Detter J.C."/>
            <person name="Woyke T."/>
            <person name="Bristow J."/>
            <person name="Eisen J.A."/>
            <person name="Markowitz V."/>
            <person name="Hugenholtz P."/>
            <person name="Kyrpides N.C."/>
            <person name="Klenk H.P."/>
            <person name="Mavromatis K."/>
        </authorList>
    </citation>
    <scope>NUCLEOTIDE SEQUENCE [LARGE SCALE GENOMIC DNA]</scope>
    <source>
        <strain evidence="7">ATCC 700253 / DSM 10332 / NAL</strain>
    </source>
</reference>
<keyword evidence="1" id="KW-0805">Transcription regulation</keyword>
<reference evidence="7" key="1">
    <citation type="submission" date="2011-12" db="EMBL/GenBank/DDBJ databases">
        <title>The complete genome of chromosome of Sulfobacillus acidophilus DSM 10332.</title>
        <authorList>
            <person name="Lucas S."/>
            <person name="Han J."/>
            <person name="Lapidus A."/>
            <person name="Bruce D."/>
            <person name="Goodwin L."/>
            <person name="Pitluck S."/>
            <person name="Peters L."/>
            <person name="Kyrpides N."/>
            <person name="Mavromatis K."/>
            <person name="Ivanova N."/>
            <person name="Mikhailova N."/>
            <person name="Chertkov O."/>
            <person name="Saunders E."/>
            <person name="Detter J.C."/>
            <person name="Tapia R."/>
            <person name="Han C."/>
            <person name="Land M."/>
            <person name="Hauser L."/>
            <person name="Markowitz V."/>
            <person name="Cheng J.-F."/>
            <person name="Hugenholtz P."/>
            <person name="Woyke T."/>
            <person name="Wu D."/>
            <person name="Pukall R."/>
            <person name="Gehrich-Schroeter G."/>
            <person name="Schneider S."/>
            <person name="Klenk H.-P."/>
            <person name="Eisen J.A."/>
        </authorList>
    </citation>
    <scope>NUCLEOTIDE SEQUENCE [LARGE SCALE GENOMIC DNA]</scope>
    <source>
        <strain evidence="7">ATCC 700253 / DSM 10332 / NAL</strain>
    </source>
</reference>
<dbReference type="Pfam" id="PF00196">
    <property type="entry name" value="GerE"/>
    <property type="match status" value="1"/>
</dbReference>
<dbReference type="GO" id="GO:0003677">
    <property type="term" value="F:DNA binding"/>
    <property type="evidence" value="ECO:0007669"/>
    <property type="project" value="UniProtKB-KW"/>
</dbReference>
<dbReference type="AlphaFoldDB" id="G8TY06"/>
<evidence type="ECO:0000259" key="5">
    <source>
        <dbReference type="PROSITE" id="PS50043"/>
    </source>
</evidence>
<gene>
    <name evidence="6" type="ordered locus">Sulac_2751</name>
</gene>
<accession>G8TY06</accession>
<dbReference type="STRING" id="679936.Sulac_2751"/>
<keyword evidence="7" id="KW-1185">Reference proteome</keyword>
<dbReference type="SMART" id="SM00421">
    <property type="entry name" value="HTH_LUXR"/>
    <property type="match status" value="1"/>
</dbReference>
<dbReference type="InterPro" id="IPR036388">
    <property type="entry name" value="WH-like_DNA-bd_sf"/>
</dbReference>
<dbReference type="SUPFAM" id="SSF46894">
    <property type="entry name" value="C-terminal effector domain of the bipartite response regulators"/>
    <property type="match status" value="1"/>
</dbReference>
<dbReference type="InterPro" id="IPR016032">
    <property type="entry name" value="Sig_transdc_resp-reg_C-effctor"/>
</dbReference>
<evidence type="ECO:0000256" key="4">
    <source>
        <dbReference type="SAM" id="Phobius"/>
    </source>
</evidence>